<organism evidence="2 3">
    <name type="scientific">Lithospermum erythrorhizon</name>
    <name type="common">Purple gromwell</name>
    <name type="synonym">Lithospermum officinale var. erythrorhizon</name>
    <dbReference type="NCBI Taxonomy" id="34254"/>
    <lineage>
        <taxon>Eukaryota</taxon>
        <taxon>Viridiplantae</taxon>
        <taxon>Streptophyta</taxon>
        <taxon>Embryophyta</taxon>
        <taxon>Tracheophyta</taxon>
        <taxon>Spermatophyta</taxon>
        <taxon>Magnoliopsida</taxon>
        <taxon>eudicotyledons</taxon>
        <taxon>Gunneridae</taxon>
        <taxon>Pentapetalae</taxon>
        <taxon>asterids</taxon>
        <taxon>lamiids</taxon>
        <taxon>Boraginales</taxon>
        <taxon>Boraginaceae</taxon>
        <taxon>Boraginoideae</taxon>
        <taxon>Lithospermeae</taxon>
        <taxon>Lithospermum</taxon>
    </lineage>
</organism>
<accession>A0AAV3PM98</accession>
<proteinExistence type="predicted"/>
<dbReference type="AlphaFoldDB" id="A0AAV3PM98"/>
<sequence length="218" mass="24240">MSQSSGNQADNFELRPRTGGMPIISLAEPLTQAPLSQNIEPTTPTLRVNGIEVVRAETAYLDSTDPDLTFGYTFVYVEAFSHGIRLPFSPFVNNILIAINRAPGQLRPIGGWLNVTIVEVVCRMCGIEPTVSLFSILFFVSYKSFQTKFSARAKRNILAGTRPNRVRDSRFHKKWFYARGGMAEGVPHIWTLKEEARGLQIPSAVDMDLVGKLRGVLP</sequence>
<dbReference type="InterPro" id="IPR007321">
    <property type="entry name" value="Transposase_28"/>
</dbReference>
<dbReference type="EMBL" id="BAABME010002063">
    <property type="protein sequence ID" value="GAA0152849.1"/>
    <property type="molecule type" value="Genomic_DNA"/>
</dbReference>
<reference evidence="2 3" key="1">
    <citation type="submission" date="2024-01" db="EMBL/GenBank/DDBJ databases">
        <title>The complete chloroplast genome sequence of Lithospermum erythrorhizon: insights into the phylogenetic relationship among Boraginaceae species and the maternal lineages of purple gromwells.</title>
        <authorList>
            <person name="Okada T."/>
            <person name="Watanabe K."/>
        </authorList>
    </citation>
    <scope>NUCLEOTIDE SEQUENCE [LARGE SCALE GENOMIC DNA]</scope>
</reference>
<protein>
    <recommendedName>
        <fullName evidence="1">Transposase (putative) gypsy type domain-containing protein</fullName>
    </recommendedName>
</protein>
<evidence type="ECO:0000313" key="3">
    <source>
        <dbReference type="Proteomes" id="UP001454036"/>
    </source>
</evidence>
<gene>
    <name evidence="2" type="ORF">LIER_11224</name>
</gene>
<dbReference type="Proteomes" id="UP001454036">
    <property type="component" value="Unassembled WGS sequence"/>
</dbReference>
<comment type="caution">
    <text evidence="2">The sequence shown here is derived from an EMBL/GenBank/DDBJ whole genome shotgun (WGS) entry which is preliminary data.</text>
</comment>
<keyword evidence="3" id="KW-1185">Reference proteome</keyword>
<name>A0AAV3PM98_LITER</name>
<evidence type="ECO:0000313" key="2">
    <source>
        <dbReference type="EMBL" id="GAA0152849.1"/>
    </source>
</evidence>
<feature type="domain" description="Transposase (putative) gypsy type" evidence="1">
    <location>
        <begin position="75"/>
        <end position="141"/>
    </location>
</feature>
<dbReference type="Pfam" id="PF04195">
    <property type="entry name" value="Transposase_28"/>
    <property type="match status" value="1"/>
</dbReference>
<evidence type="ECO:0000259" key="1">
    <source>
        <dbReference type="Pfam" id="PF04195"/>
    </source>
</evidence>